<organism evidence="2 3">
    <name type="scientific">Lingula anatina</name>
    <name type="common">Brachiopod</name>
    <name type="synonym">Lingula unguis</name>
    <dbReference type="NCBI Taxonomy" id="7574"/>
    <lineage>
        <taxon>Eukaryota</taxon>
        <taxon>Metazoa</taxon>
        <taxon>Spiralia</taxon>
        <taxon>Lophotrochozoa</taxon>
        <taxon>Brachiopoda</taxon>
        <taxon>Linguliformea</taxon>
        <taxon>Lingulata</taxon>
        <taxon>Lingulida</taxon>
        <taxon>Linguloidea</taxon>
        <taxon>Lingulidae</taxon>
        <taxon>Lingula</taxon>
    </lineage>
</organism>
<gene>
    <name evidence="3" type="primary">LOC106156569</name>
</gene>
<accession>A0A1S3HQM1</accession>
<dbReference type="OrthoDB" id="6135948at2759"/>
<evidence type="ECO:0000256" key="1">
    <source>
        <dbReference type="SAM" id="MobiDB-lite"/>
    </source>
</evidence>
<name>A0A1S3HQM1_LINAN</name>
<keyword evidence="2" id="KW-1185">Reference proteome</keyword>
<reference evidence="3" key="1">
    <citation type="submission" date="2025-08" db="UniProtKB">
        <authorList>
            <consortium name="RefSeq"/>
        </authorList>
    </citation>
    <scope>IDENTIFICATION</scope>
    <source>
        <tissue evidence="3">Gonads</tissue>
    </source>
</reference>
<evidence type="ECO:0000313" key="2">
    <source>
        <dbReference type="Proteomes" id="UP000085678"/>
    </source>
</evidence>
<evidence type="ECO:0000313" key="3">
    <source>
        <dbReference type="RefSeq" id="XP_013387334.1"/>
    </source>
</evidence>
<dbReference type="RefSeq" id="XP_013387334.1">
    <property type="nucleotide sequence ID" value="XM_013531880.1"/>
</dbReference>
<feature type="region of interest" description="Disordered" evidence="1">
    <location>
        <begin position="1"/>
        <end position="22"/>
    </location>
</feature>
<dbReference type="GeneID" id="106156569"/>
<proteinExistence type="predicted"/>
<dbReference type="AlphaFoldDB" id="A0A1S3HQM1"/>
<dbReference type="Proteomes" id="UP000085678">
    <property type="component" value="Unplaced"/>
</dbReference>
<sequence>MNRHEETSKHKHKRRKTGAERDRIRTRLQAKRSKANEHKRHTDCIDPLLHAKNERSTTGALTQNRLTNRLGLFAHGKKSGKIHRGPIYTPATTKAKADADLMKILDIADAELQKPLTLTCLRKSYKPQISVESVRIPVSESDSSSDEVFIQRRSKENTSPICQVSFSKSIPIDEIKSLAKQLKPSRCYHGRNLLQEVKADLNKLLKQNAPPSPAAVISNSPAVWASSQSSQVSSTKGVNKDASLLVTSKNDQHTQLFSRSLPGQNIDSANNTLKKDLSFPIDGALDIDNGESQEKDALTLLIESEERRQARDSIKHNGKTDVILTESQEKDANIFIIENNEFHERKLAQDIARYYGKPDFATSSTNVNQSLDTSNPGFMRDQTKAYHPIVQQTWHVPSQVSQNAAVVTQINPAALQPVHQRAFTASSHLEQSWKTEHLQQCDRLYNPLPESLDILDYVDVKDPSTMDISAYHDLIVEGTWRTPTKRRRFNILKNAEDLFLKAGSSVDSPSPEQEFYRRKMF</sequence>
<protein>
    <submittedName>
        <fullName evidence="3">Uncharacterized protein LOC106156569 isoform X2</fullName>
    </submittedName>
</protein>